<evidence type="ECO:0000313" key="1">
    <source>
        <dbReference type="EMBL" id="CAG8825293.1"/>
    </source>
</evidence>
<proteinExistence type="predicted"/>
<feature type="non-terminal residue" evidence="1">
    <location>
        <position position="1"/>
    </location>
</feature>
<dbReference type="Proteomes" id="UP000789920">
    <property type="component" value="Unassembled WGS sequence"/>
</dbReference>
<dbReference type="EMBL" id="CAJVQC010090316">
    <property type="protein sequence ID" value="CAG8825293.1"/>
    <property type="molecule type" value="Genomic_DNA"/>
</dbReference>
<name>A0ACA9S3G8_9GLOM</name>
<keyword evidence="2" id="KW-1185">Reference proteome</keyword>
<reference evidence="1" key="1">
    <citation type="submission" date="2021-06" db="EMBL/GenBank/DDBJ databases">
        <authorList>
            <person name="Kallberg Y."/>
            <person name="Tangrot J."/>
            <person name="Rosling A."/>
        </authorList>
    </citation>
    <scope>NUCLEOTIDE SEQUENCE</scope>
    <source>
        <strain evidence="1">MA461A</strain>
    </source>
</reference>
<organism evidence="1 2">
    <name type="scientific">Racocetra persica</name>
    <dbReference type="NCBI Taxonomy" id="160502"/>
    <lineage>
        <taxon>Eukaryota</taxon>
        <taxon>Fungi</taxon>
        <taxon>Fungi incertae sedis</taxon>
        <taxon>Mucoromycota</taxon>
        <taxon>Glomeromycotina</taxon>
        <taxon>Glomeromycetes</taxon>
        <taxon>Diversisporales</taxon>
        <taxon>Gigasporaceae</taxon>
        <taxon>Racocetra</taxon>
    </lineage>
</organism>
<sequence length="150" mass="17179">KAKVGSQKINCHLEPGFLGLSMYTDKLLKKIGGKISRKLTLEEKDSKFIREEATAPLGLAVIPLTFTSNIKDNIRLNNKKSITIPTEVLVDRYNSTLPNYIMLGNNWFYGRKYDDDELQTYIPEIVTDAEDAWVRTTLRIKNLTEKKGER</sequence>
<protein>
    <submittedName>
        <fullName evidence="1">35442_t:CDS:1</fullName>
    </submittedName>
</protein>
<accession>A0ACA9S3G8</accession>
<evidence type="ECO:0000313" key="2">
    <source>
        <dbReference type="Proteomes" id="UP000789920"/>
    </source>
</evidence>
<gene>
    <name evidence="1" type="ORF">RPERSI_LOCUS26450</name>
</gene>
<feature type="non-terminal residue" evidence="1">
    <location>
        <position position="150"/>
    </location>
</feature>
<comment type="caution">
    <text evidence="1">The sequence shown here is derived from an EMBL/GenBank/DDBJ whole genome shotgun (WGS) entry which is preliminary data.</text>
</comment>